<dbReference type="Gene3D" id="3.40.50.1820">
    <property type="entry name" value="alpha/beta hydrolase"/>
    <property type="match status" value="1"/>
</dbReference>
<dbReference type="InterPro" id="IPR000801">
    <property type="entry name" value="Esterase-like"/>
</dbReference>
<keyword evidence="4" id="KW-1185">Reference proteome</keyword>
<evidence type="ECO:0000256" key="1">
    <source>
        <dbReference type="ARBA" id="ARBA00005622"/>
    </source>
</evidence>
<sequence length="268" mass="29144">MQERHELSFGGRAYRVFVRPIGELPEAGWPTALILDADQFFDRAADIAEAEASPRLLVGIGLPEADVAARIARRYFELTDHAASGTIPLRPGQEMPQTGGERLFAGFLRWRLLPWLDEWFALAAGRMALFGHSLAGLFVLRAFLRRELPVGDFLAADPSVWWNGHRVLAELDAFLGAFPDHPAKDHRRLTILAAGDGARPGLSQAEREGVDALRGGPNGLNFGARLTEAGHRRVTAASLSEETHGSIVGPALEHFFALTGEGRTAAGR</sequence>
<name>A0ABY7BZG6_9HYPH</name>
<dbReference type="SUPFAM" id="SSF53474">
    <property type="entry name" value="alpha/beta-Hydrolases"/>
    <property type="match status" value="1"/>
</dbReference>
<dbReference type="RefSeq" id="WP_268879396.1">
    <property type="nucleotide sequence ID" value="NZ_CP114029.1"/>
</dbReference>
<organism evidence="3 4">
    <name type="scientific">Jiella pelagia</name>
    <dbReference type="NCBI Taxonomy" id="2986949"/>
    <lineage>
        <taxon>Bacteria</taxon>
        <taxon>Pseudomonadati</taxon>
        <taxon>Pseudomonadota</taxon>
        <taxon>Alphaproteobacteria</taxon>
        <taxon>Hyphomicrobiales</taxon>
        <taxon>Aurantimonadaceae</taxon>
        <taxon>Jiella</taxon>
    </lineage>
</organism>
<reference evidence="3" key="1">
    <citation type="submission" date="2022-12" db="EMBL/GenBank/DDBJ databases">
        <title>Jiella pelagia sp. nov., isolated from phosphonate enriched culture of Northwest Pacific surface seawater.</title>
        <authorList>
            <person name="Shin D.Y."/>
            <person name="Hwang C.Y."/>
        </authorList>
    </citation>
    <scope>NUCLEOTIDE SEQUENCE</scope>
    <source>
        <strain evidence="3">HL-NP1</strain>
    </source>
</reference>
<dbReference type="InterPro" id="IPR029058">
    <property type="entry name" value="AB_hydrolase_fold"/>
</dbReference>
<dbReference type="EMBL" id="CP114029">
    <property type="protein sequence ID" value="WAP66950.1"/>
    <property type="molecule type" value="Genomic_DNA"/>
</dbReference>
<dbReference type="PANTHER" id="PTHR40841">
    <property type="entry name" value="SIDEROPHORE TRIACETYLFUSARININE C ESTERASE"/>
    <property type="match status" value="1"/>
</dbReference>
<evidence type="ECO:0000313" key="4">
    <source>
        <dbReference type="Proteomes" id="UP001164020"/>
    </source>
</evidence>
<proteinExistence type="inferred from homology"/>
<dbReference type="Proteomes" id="UP001164020">
    <property type="component" value="Chromosome"/>
</dbReference>
<evidence type="ECO:0000256" key="2">
    <source>
        <dbReference type="ARBA" id="ARBA00022801"/>
    </source>
</evidence>
<protein>
    <submittedName>
        <fullName evidence="3">Alpha/beta hydrolase-fold protein</fullName>
    </submittedName>
</protein>
<dbReference type="PANTHER" id="PTHR40841:SF2">
    <property type="entry name" value="SIDEROPHORE-DEGRADING ESTERASE (EUROFUNG)"/>
    <property type="match status" value="1"/>
</dbReference>
<evidence type="ECO:0000313" key="3">
    <source>
        <dbReference type="EMBL" id="WAP66950.1"/>
    </source>
</evidence>
<accession>A0ABY7BZG6</accession>
<dbReference type="GO" id="GO:0016787">
    <property type="term" value="F:hydrolase activity"/>
    <property type="evidence" value="ECO:0007669"/>
    <property type="project" value="UniProtKB-KW"/>
</dbReference>
<dbReference type="Pfam" id="PF00756">
    <property type="entry name" value="Esterase"/>
    <property type="match status" value="1"/>
</dbReference>
<dbReference type="InterPro" id="IPR052558">
    <property type="entry name" value="Siderophore_Hydrolase_D"/>
</dbReference>
<gene>
    <name evidence="3" type="ORF">OH818_14940</name>
</gene>
<comment type="similarity">
    <text evidence="1">Belongs to the esterase D family.</text>
</comment>
<keyword evidence="2 3" id="KW-0378">Hydrolase</keyword>